<gene>
    <name evidence="3" type="ORF">SAMN05421761_108181</name>
</gene>
<feature type="domain" description="DUF58" evidence="2">
    <location>
        <begin position="207"/>
        <end position="373"/>
    </location>
</feature>
<evidence type="ECO:0000256" key="1">
    <source>
        <dbReference type="SAM" id="Phobius"/>
    </source>
</evidence>
<sequence length="446" mass="51451">MIVKKFIQQLFLGFRLYLTLIGLSLIFLLSYWITALFPIAVILLWSLGVVFLLDLVLLFRNPHPLQASRVLPEKFSNSDSNEVELGLENKLNIPIDYVIIDEIPMQFQKRDFELSGYLSGKGEGTLSYHLVPLERGEYFFGDLHVFIQSRLGLVRRRLSFQKGQMVKVYPSFVQMQQYDFLASNTYRVEQGLKKIRRIGHTLEFEQIKEYNLGDDVRSINWKATAKAADLMVNQFQDEKSQPIYSIIDMGRVMQMPFDGLSLLDYAINSCLAFSNIAIKKGDKAGVITFSHIMHRSLAASNRKTHLLAILELLYGLKTDYLDTDFGLLYTWLKRKVSQRSMVLLFTNFEHHSALERQLPYLKAIARQHLLVVVMFENTLLEEVAGQDSARISEVFLQTVAGKFMYDKRLMAKELNRHGIQTILTKPKELSINTINKYLELKARGMI</sequence>
<keyword evidence="4" id="KW-1185">Reference proteome</keyword>
<dbReference type="InterPro" id="IPR036465">
    <property type="entry name" value="vWFA_dom_sf"/>
</dbReference>
<dbReference type="AlphaFoldDB" id="A0A1N7N5F6"/>
<dbReference type="Pfam" id="PF01882">
    <property type="entry name" value="DUF58"/>
    <property type="match status" value="1"/>
</dbReference>
<protein>
    <submittedName>
        <fullName evidence="3">Uncharacterized conserved protein, DUF58 family, contains vWF domain</fullName>
    </submittedName>
</protein>
<dbReference type="SUPFAM" id="SSF53300">
    <property type="entry name" value="vWA-like"/>
    <property type="match status" value="1"/>
</dbReference>
<keyword evidence="1" id="KW-0812">Transmembrane</keyword>
<organism evidence="3 4">
    <name type="scientific">Belliella pelovolcani</name>
    <dbReference type="NCBI Taxonomy" id="529505"/>
    <lineage>
        <taxon>Bacteria</taxon>
        <taxon>Pseudomonadati</taxon>
        <taxon>Bacteroidota</taxon>
        <taxon>Cytophagia</taxon>
        <taxon>Cytophagales</taxon>
        <taxon>Cyclobacteriaceae</taxon>
        <taxon>Belliella</taxon>
    </lineage>
</organism>
<keyword evidence="1" id="KW-1133">Transmembrane helix</keyword>
<evidence type="ECO:0000313" key="4">
    <source>
        <dbReference type="Proteomes" id="UP000186026"/>
    </source>
</evidence>
<feature type="transmembrane region" description="Helical" evidence="1">
    <location>
        <begin position="12"/>
        <end position="33"/>
    </location>
</feature>
<dbReference type="EMBL" id="FTOP01000008">
    <property type="protein sequence ID" value="SIS93633.1"/>
    <property type="molecule type" value="Genomic_DNA"/>
</dbReference>
<dbReference type="Proteomes" id="UP000186026">
    <property type="component" value="Unassembled WGS sequence"/>
</dbReference>
<dbReference type="InterPro" id="IPR002881">
    <property type="entry name" value="DUF58"/>
</dbReference>
<dbReference type="STRING" id="529505.SAMN05421761_108181"/>
<feature type="transmembrane region" description="Helical" evidence="1">
    <location>
        <begin position="39"/>
        <end position="59"/>
    </location>
</feature>
<dbReference type="PANTHER" id="PTHR33608">
    <property type="entry name" value="BLL2464 PROTEIN"/>
    <property type="match status" value="1"/>
</dbReference>
<dbReference type="PANTHER" id="PTHR33608:SF3">
    <property type="entry name" value="SLR2013 PROTEIN"/>
    <property type="match status" value="1"/>
</dbReference>
<name>A0A1N7N5F6_9BACT</name>
<evidence type="ECO:0000259" key="2">
    <source>
        <dbReference type="Pfam" id="PF01882"/>
    </source>
</evidence>
<evidence type="ECO:0000313" key="3">
    <source>
        <dbReference type="EMBL" id="SIS93633.1"/>
    </source>
</evidence>
<accession>A0A1N7N5F6</accession>
<reference evidence="4" key="1">
    <citation type="submission" date="2017-01" db="EMBL/GenBank/DDBJ databases">
        <authorList>
            <person name="Varghese N."/>
            <person name="Submissions S."/>
        </authorList>
    </citation>
    <scope>NUCLEOTIDE SEQUENCE [LARGE SCALE GENOMIC DNA]</scope>
    <source>
        <strain evidence="4">DSM 46698</strain>
    </source>
</reference>
<proteinExistence type="predicted"/>
<keyword evidence="1" id="KW-0472">Membrane</keyword>